<protein>
    <submittedName>
        <fullName evidence="2">Uncharacterized protein</fullName>
    </submittedName>
</protein>
<keyword evidence="3" id="KW-1185">Reference proteome</keyword>
<dbReference type="Proteomes" id="UP000315471">
    <property type="component" value="Unassembled WGS sequence"/>
</dbReference>
<comment type="caution">
    <text evidence="2">The sequence shown here is derived from an EMBL/GenBank/DDBJ whole genome shotgun (WGS) entry which is preliminary data.</text>
</comment>
<evidence type="ECO:0000313" key="3">
    <source>
        <dbReference type="Proteomes" id="UP000315471"/>
    </source>
</evidence>
<organism evidence="2 3">
    <name type="scientific">Novipirellula aureliae</name>
    <dbReference type="NCBI Taxonomy" id="2527966"/>
    <lineage>
        <taxon>Bacteria</taxon>
        <taxon>Pseudomonadati</taxon>
        <taxon>Planctomycetota</taxon>
        <taxon>Planctomycetia</taxon>
        <taxon>Pirellulales</taxon>
        <taxon>Pirellulaceae</taxon>
        <taxon>Novipirellula</taxon>
    </lineage>
</organism>
<gene>
    <name evidence="2" type="ORF">Q31b_36980</name>
</gene>
<dbReference type="OrthoDB" id="233499at2"/>
<feature type="region of interest" description="Disordered" evidence="1">
    <location>
        <begin position="443"/>
        <end position="513"/>
    </location>
</feature>
<feature type="region of interest" description="Disordered" evidence="1">
    <location>
        <begin position="117"/>
        <end position="153"/>
    </location>
</feature>
<feature type="region of interest" description="Disordered" evidence="1">
    <location>
        <begin position="398"/>
        <end position="419"/>
    </location>
</feature>
<name>A0A5C6DZL7_9BACT</name>
<feature type="compositionally biased region" description="Polar residues" evidence="1">
    <location>
        <begin position="443"/>
        <end position="505"/>
    </location>
</feature>
<reference evidence="2 3" key="1">
    <citation type="submission" date="2019-02" db="EMBL/GenBank/DDBJ databases">
        <title>Deep-cultivation of Planctomycetes and their phenomic and genomic characterization uncovers novel biology.</title>
        <authorList>
            <person name="Wiegand S."/>
            <person name="Jogler M."/>
            <person name="Boedeker C."/>
            <person name="Pinto D."/>
            <person name="Vollmers J."/>
            <person name="Rivas-Marin E."/>
            <person name="Kohn T."/>
            <person name="Peeters S.H."/>
            <person name="Heuer A."/>
            <person name="Rast P."/>
            <person name="Oberbeckmann S."/>
            <person name="Bunk B."/>
            <person name="Jeske O."/>
            <person name="Meyerdierks A."/>
            <person name="Storesund J.E."/>
            <person name="Kallscheuer N."/>
            <person name="Luecker S."/>
            <person name="Lage O.M."/>
            <person name="Pohl T."/>
            <person name="Merkel B.J."/>
            <person name="Hornburger P."/>
            <person name="Mueller R.-W."/>
            <person name="Bruemmer F."/>
            <person name="Labrenz M."/>
            <person name="Spormann A.M."/>
            <person name="Op Den Camp H."/>
            <person name="Overmann J."/>
            <person name="Amann R."/>
            <person name="Jetten M.S.M."/>
            <person name="Mascher T."/>
            <person name="Medema M.H."/>
            <person name="Devos D.P."/>
            <person name="Kaster A.-K."/>
            <person name="Ovreas L."/>
            <person name="Rohde M."/>
            <person name="Galperin M.Y."/>
            <person name="Jogler C."/>
        </authorList>
    </citation>
    <scope>NUCLEOTIDE SEQUENCE [LARGE SCALE GENOMIC DNA]</scope>
    <source>
        <strain evidence="2 3">Q31b</strain>
    </source>
</reference>
<accession>A0A5C6DZL7</accession>
<sequence>MPNTAIGMIDKSATWKDIMNANQSTTKSQAIASHRSANFNSQVKWLAIVFVALIAFEWKKSSDLPLHDTPDDRVADAASANAVIPAPEVAAPRREIDTSYPANRTVSNKQNVRENVREKSFVSQPVSVASRPRSEDSSKPTMWLPKPKSTPDVQTVSLPYATSLKSQTESRAMLDQATREYQVGASLSAETSAWQSLVDTAEAIAIASKGQPPKLGYSAPDPRSELQLARTALLEARDFANQNQASANRQISLDVIVKSHQTETLHSANLSKLSATQAIEIYLDEARNRFASLAAQNRLAAEAMDLLAAIYLTRNDPATMPTSTSLCLRRAALEGQPDNASLASSLGFQLAKVGLLEESRRVLSHSLSLRYDLDTQMALVHVLRSSGQPQQAAELERSYREASQRAMANRNRKPIPNIERLSPAEFAAVSRPVMPATRIQSIQSNGQGNHLGQAEPSVSGQPVSGQLVSNRMGSAQATPFGFASQSTNRSSEKNSGPSSANQDGSVQADKPNLIRNAFESMTKWW</sequence>
<evidence type="ECO:0000256" key="1">
    <source>
        <dbReference type="SAM" id="MobiDB-lite"/>
    </source>
</evidence>
<dbReference type="RefSeq" id="WP_146600928.1">
    <property type="nucleotide sequence ID" value="NZ_SJPY01000005.1"/>
</dbReference>
<dbReference type="AlphaFoldDB" id="A0A5C6DZL7"/>
<dbReference type="EMBL" id="SJPY01000005">
    <property type="protein sequence ID" value="TWU40349.1"/>
    <property type="molecule type" value="Genomic_DNA"/>
</dbReference>
<proteinExistence type="predicted"/>
<evidence type="ECO:0000313" key="2">
    <source>
        <dbReference type="EMBL" id="TWU40349.1"/>
    </source>
</evidence>